<organism evidence="1 2">
    <name type="scientific">Hibiscus sabdariffa</name>
    <name type="common">roselle</name>
    <dbReference type="NCBI Taxonomy" id="183260"/>
    <lineage>
        <taxon>Eukaryota</taxon>
        <taxon>Viridiplantae</taxon>
        <taxon>Streptophyta</taxon>
        <taxon>Embryophyta</taxon>
        <taxon>Tracheophyta</taxon>
        <taxon>Spermatophyta</taxon>
        <taxon>Magnoliopsida</taxon>
        <taxon>eudicotyledons</taxon>
        <taxon>Gunneridae</taxon>
        <taxon>Pentapetalae</taxon>
        <taxon>rosids</taxon>
        <taxon>malvids</taxon>
        <taxon>Malvales</taxon>
        <taxon>Malvaceae</taxon>
        <taxon>Malvoideae</taxon>
        <taxon>Hibiscus</taxon>
    </lineage>
</organism>
<keyword evidence="2" id="KW-1185">Reference proteome</keyword>
<dbReference type="EMBL" id="JBBPBM010000058">
    <property type="protein sequence ID" value="KAK8516552.1"/>
    <property type="molecule type" value="Genomic_DNA"/>
</dbReference>
<reference evidence="1 2" key="1">
    <citation type="journal article" date="2024" name="G3 (Bethesda)">
        <title>Genome assembly of Hibiscus sabdariffa L. provides insights into metabolisms of medicinal natural products.</title>
        <authorList>
            <person name="Kim T."/>
        </authorList>
    </citation>
    <scope>NUCLEOTIDE SEQUENCE [LARGE SCALE GENOMIC DNA]</scope>
    <source>
        <strain evidence="1">TK-2024</strain>
        <tissue evidence="1">Old leaves</tissue>
    </source>
</reference>
<sequence length="99" mass="11618">MGPNEHPNSEFLSSYCRRAPFDRGYAPFRLSILATVLYPSSPIIPFPRLVSSKPCSKMDPKEKFEALQLEIWRRKRQKEERIIELNITDDESTNYEDLL</sequence>
<comment type="caution">
    <text evidence="1">The sequence shown here is derived from an EMBL/GenBank/DDBJ whole genome shotgun (WGS) entry which is preliminary data.</text>
</comment>
<name>A0ABR2CB95_9ROSI</name>
<dbReference type="Proteomes" id="UP001472677">
    <property type="component" value="Unassembled WGS sequence"/>
</dbReference>
<evidence type="ECO:0000313" key="1">
    <source>
        <dbReference type="EMBL" id="KAK8516552.1"/>
    </source>
</evidence>
<protein>
    <submittedName>
        <fullName evidence="1">Uncharacterized protein</fullName>
    </submittedName>
</protein>
<gene>
    <name evidence="1" type="ORF">V6N12_038792</name>
</gene>
<accession>A0ABR2CB95</accession>
<evidence type="ECO:0000313" key="2">
    <source>
        <dbReference type="Proteomes" id="UP001472677"/>
    </source>
</evidence>
<proteinExistence type="predicted"/>